<name>A0A9Q0TI69_SALPP</name>
<gene>
    <name evidence="2" type="ORF">OIU79_008266</name>
</gene>
<proteinExistence type="predicted"/>
<dbReference type="EMBL" id="JAPFFK010000015">
    <property type="protein sequence ID" value="KAJ6712013.1"/>
    <property type="molecule type" value="Genomic_DNA"/>
</dbReference>
<keyword evidence="3" id="KW-1185">Reference proteome</keyword>
<reference evidence="2" key="2">
    <citation type="journal article" date="2023" name="Int. J. Mol. Sci.">
        <title>De Novo Assembly and Annotation of 11 Diverse Shrub Willow (Salix) Genomes Reveals Novel Gene Organization in Sex-Linked Regions.</title>
        <authorList>
            <person name="Hyden B."/>
            <person name="Feng K."/>
            <person name="Yates T.B."/>
            <person name="Jawdy S."/>
            <person name="Cereghino C."/>
            <person name="Smart L.B."/>
            <person name="Muchero W."/>
        </authorList>
    </citation>
    <scope>NUCLEOTIDE SEQUENCE</scope>
    <source>
        <tissue evidence="2">Shoot tip</tissue>
    </source>
</reference>
<dbReference type="AlphaFoldDB" id="A0A9Q0TI69"/>
<evidence type="ECO:0000313" key="3">
    <source>
        <dbReference type="Proteomes" id="UP001151532"/>
    </source>
</evidence>
<protein>
    <submittedName>
        <fullName evidence="2">Uncharacterized protein</fullName>
    </submittedName>
</protein>
<evidence type="ECO:0000256" key="1">
    <source>
        <dbReference type="SAM" id="MobiDB-lite"/>
    </source>
</evidence>
<reference evidence="2" key="1">
    <citation type="submission" date="2022-11" db="EMBL/GenBank/DDBJ databases">
        <authorList>
            <person name="Hyden B.L."/>
            <person name="Feng K."/>
            <person name="Yates T."/>
            <person name="Jawdy S."/>
            <person name="Smart L.B."/>
            <person name="Muchero W."/>
        </authorList>
    </citation>
    <scope>NUCLEOTIDE SEQUENCE</scope>
    <source>
        <tissue evidence="2">Shoot tip</tissue>
    </source>
</reference>
<comment type="caution">
    <text evidence="2">The sequence shown here is derived from an EMBL/GenBank/DDBJ whole genome shotgun (WGS) entry which is preliminary data.</text>
</comment>
<evidence type="ECO:0000313" key="2">
    <source>
        <dbReference type="EMBL" id="KAJ6712013.1"/>
    </source>
</evidence>
<dbReference type="Proteomes" id="UP001151532">
    <property type="component" value="Chromosome 1"/>
</dbReference>
<organism evidence="2 3">
    <name type="scientific">Salix purpurea</name>
    <name type="common">Purple osier willow</name>
    <dbReference type="NCBI Taxonomy" id="77065"/>
    <lineage>
        <taxon>Eukaryota</taxon>
        <taxon>Viridiplantae</taxon>
        <taxon>Streptophyta</taxon>
        <taxon>Embryophyta</taxon>
        <taxon>Tracheophyta</taxon>
        <taxon>Spermatophyta</taxon>
        <taxon>Magnoliopsida</taxon>
        <taxon>eudicotyledons</taxon>
        <taxon>Gunneridae</taxon>
        <taxon>Pentapetalae</taxon>
        <taxon>rosids</taxon>
        <taxon>fabids</taxon>
        <taxon>Malpighiales</taxon>
        <taxon>Salicaceae</taxon>
        <taxon>Saliceae</taxon>
        <taxon>Salix</taxon>
    </lineage>
</organism>
<feature type="region of interest" description="Disordered" evidence="1">
    <location>
        <begin position="1"/>
        <end position="31"/>
    </location>
</feature>
<sequence length="69" mass="7141">MISQRQGSRSSDTGQNPARVTLSAVADTDPNSKTVTFFGGLSGYLNGAVHTMDFGGRGGFGFHGARSGF</sequence>
<feature type="compositionally biased region" description="Polar residues" evidence="1">
    <location>
        <begin position="1"/>
        <end position="18"/>
    </location>
</feature>
<accession>A0A9Q0TI69</accession>